<dbReference type="GO" id="GO:0046872">
    <property type="term" value="F:metal ion binding"/>
    <property type="evidence" value="ECO:0007669"/>
    <property type="project" value="UniProtKB-KW"/>
</dbReference>
<name>Q024W3_SOLUE</name>
<dbReference type="HOGENOM" id="CLU_051308_0_0_0"/>
<evidence type="ECO:0000256" key="2">
    <source>
        <dbReference type="ARBA" id="ARBA00022801"/>
    </source>
</evidence>
<dbReference type="InterPro" id="IPR002933">
    <property type="entry name" value="Peptidase_M20"/>
</dbReference>
<dbReference type="FunCoup" id="Q024W3">
    <property type="interactions" value="183"/>
</dbReference>
<evidence type="ECO:0000256" key="1">
    <source>
        <dbReference type="ARBA" id="ARBA00022723"/>
    </source>
</evidence>
<dbReference type="InParanoid" id="Q024W3"/>
<dbReference type="SUPFAM" id="SSF53187">
    <property type="entry name" value="Zn-dependent exopeptidases"/>
    <property type="match status" value="1"/>
</dbReference>
<dbReference type="eggNOG" id="COG0624">
    <property type="taxonomic scope" value="Bacteria"/>
</dbReference>
<dbReference type="SUPFAM" id="SSF55031">
    <property type="entry name" value="Bacterial exopeptidase dimerisation domain"/>
    <property type="match status" value="1"/>
</dbReference>
<reference evidence="4" key="1">
    <citation type="submission" date="2006-10" db="EMBL/GenBank/DDBJ databases">
        <title>Complete sequence of Solibacter usitatus Ellin6076.</title>
        <authorList>
            <consortium name="US DOE Joint Genome Institute"/>
            <person name="Copeland A."/>
            <person name="Lucas S."/>
            <person name="Lapidus A."/>
            <person name="Barry K."/>
            <person name="Detter J.C."/>
            <person name="Glavina del Rio T."/>
            <person name="Hammon N."/>
            <person name="Israni S."/>
            <person name="Dalin E."/>
            <person name="Tice H."/>
            <person name="Pitluck S."/>
            <person name="Thompson L.S."/>
            <person name="Brettin T."/>
            <person name="Bruce D."/>
            <person name="Han C."/>
            <person name="Tapia R."/>
            <person name="Gilna P."/>
            <person name="Schmutz J."/>
            <person name="Larimer F."/>
            <person name="Land M."/>
            <person name="Hauser L."/>
            <person name="Kyrpides N."/>
            <person name="Mikhailova N."/>
            <person name="Janssen P.H."/>
            <person name="Kuske C.R."/>
            <person name="Richardson P."/>
        </authorList>
    </citation>
    <scope>NUCLEOTIDE SEQUENCE</scope>
    <source>
        <strain evidence="4">Ellin6076</strain>
    </source>
</reference>
<organism evidence="4">
    <name type="scientific">Solibacter usitatus (strain Ellin6076)</name>
    <dbReference type="NCBI Taxonomy" id="234267"/>
    <lineage>
        <taxon>Bacteria</taxon>
        <taxon>Pseudomonadati</taxon>
        <taxon>Acidobacteriota</taxon>
        <taxon>Terriglobia</taxon>
        <taxon>Bryobacterales</taxon>
        <taxon>Solibacteraceae</taxon>
        <taxon>Candidatus Solibacter</taxon>
    </lineage>
</organism>
<dbReference type="OrthoDB" id="9783294at2"/>
<dbReference type="PANTHER" id="PTHR43808">
    <property type="entry name" value="ACETYLORNITHINE DEACETYLASE"/>
    <property type="match status" value="1"/>
</dbReference>
<dbReference type="PANTHER" id="PTHR43808:SF17">
    <property type="entry name" value="PEPTIDASE M20"/>
    <property type="match status" value="1"/>
</dbReference>
<dbReference type="InterPro" id="IPR036264">
    <property type="entry name" value="Bact_exopeptidase_dim_dom"/>
</dbReference>
<keyword evidence="2" id="KW-0378">Hydrolase</keyword>
<accession>Q024W3</accession>
<dbReference type="GO" id="GO:0016787">
    <property type="term" value="F:hydrolase activity"/>
    <property type="evidence" value="ECO:0007669"/>
    <property type="project" value="UniProtKB-KW"/>
</dbReference>
<dbReference type="InterPro" id="IPR050072">
    <property type="entry name" value="Peptidase_M20A"/>
</dbReference>
<keyword evidence="1" id="KW-0479">Metal-binding</keyword>
<dbReference type="Gene3D" id="3.30.70.360">
    <property type="match status" value="1"/>
</dbReference>
<dbReference type="EMBL" id="CP000473">
    <property type="protein sequence ID" value="ABJ83463.1"/>
    <property type="molecule type" value="Genomic_DNA"/>
</dbReference>
<dbReference type="AlphaFoldDB" id="Q024W3"/>
<dbReference type="InterPro" id="IPR011650">
    <property type="entry name" value="Peptidase_M20_dimer"/>
</dbReference>
<dbReference type="KEGG" id="sus:Acid_2474"/>
<evidence type="ECO:0000313" key="4">
    <source>
        <dbReference type="EMBL" id="ABJ83463.1"/>
    </source>
</evidence>
<proteinExistence type="predicted"/>
<feature type="domain" description="Peptidase M20 dimerisation" evidence="3">
    <location>
        <begin position="200"/>
        <end position="293"/>
    </location>
</feature>
<gene>
    <name evidence="4" type="ordered locus">Acid_2474</name>
</gene>
<protein>
    <submittedName>
        <fullName evidence="4">Peptidase dimerisation domain protein</fullName>
    </submittedName>
</protein>
<dbReference type="STRING" id="234267.Acid_2474"/>
<dbReference type="Pfam" id="PF01546">
    <property type="entry name" value="Peptidase_M20"/>
    <property type="match status" value="1"/>
</dbReference>
<evidence type="ECO:0000259" key="3">
    <source>
        <dbReference type="Pfam" id="PF07687"/>
    </source>
</evidence>
<sequence>MAANTAFTGNTVTELADLPGVRERLQFFTREKQWINEAHLQLCRVPAPTFLEQERAAWFLEQFRVAGWDASIDRAGNVLAAAGEPPYIALTAHLDTVLAPRTKDDIAVDTDGRFHGAGVSDNGAGLAALLAIARAWKLPSKLPEFPRGLLLVANTGEEGEGNLVGMRHLCSKQSRLFKNIHSFLIVDGANTDHITTRGLGSRRFEVTFTGPGGHSWSDFGIGNPVHALCRAVALFAETRLDSGPKSSINVGLIEGGTGVNAIAQTARCKVDIRSESNERMDQLVDVLASAVDRARDLENQRASGGRVAAKTKEIGSRPAATLPEQAPILQYVRAVDSHLGIRSHLDCSSTDANIPLAMGIPALAMGAGGLGGGAHTPQEWFSPDGRDLGLKRILLTLLLLIRDPGGSGK</sequence>
<dbReference type="Pfam" id="PF07687">
    <property type="entry name" value="M20_dimer"/>
    <property type="match status" value="1"/>
</dbReference>
<dbReference type="Gene3D" id="3.40.630.10">
    <property type="entry name" value="Zn peptidases"/>
    <property type="match status" value="1"/>
</dbReference>